<dbReference type="SUPFAM" id="SSF81383">
    <property type="entry name" value="F-box domain"/>
    <property type="match status" value="1"/>
</dbReference>
<sequence length="347" mass="40470">MDTGITETQEIHENDLESTSNIELLPDEILIYIFSMNPLKDIVNIKKTCRKFYNIIEYNTHLMKKTPVHQVYISNYGRRGFNLVDLTIFYPGTNKSPHIFNRYRRLDIYNKEELCRCLKLFTTDNFYGFYVHGFRDIEIFDTLNRCFNRGSSIRFISVHGLSHYDSGNFSTFIRNTKNTERLEIRSICTGSVGDKIFTNLDLSSMTTLKRIDFSECGSRRFLNDTFISNLYNNNPLLNDINISTKNEVLLTHLSTAFMNGRNEDENTVCNHSSIELLLKTTEAISDFRNIIRAVFRNFQATGSLYSFEFSETNILIEAQKLCHTCLTNWINVFVVIVKDPDYYHHEG</sequence>
<dbReference type="WBParaSite" id="SVE_0211400.1">
    <property type="protein sequence ID" value="SVE_0211400.1"/>
    <property type="gene ID" value="SVE_0211400"/>
</dbReference>
<dbReference type="Proteomes" id="UP000035680">
    <property type="component" value="Unassembled WGS sequence"/>
</dbReference>
<name>A0A0K0F004_STRVS</name>
<dbReference type="Gene3D" id="3.80.10.10">
    <property type="entry name" value="Ribonuclease Inhibitor"/>
    <property type="match status" value="1"/>
</dbReference>
<protein>
    <submittedName>
        <fullName evidence="3">F-box domain-containing protein</fullName>
    </submittedName>
</protein>
<evidence type="ECO:0000259" key="1">
    <source>
        <dbReference type="PROSITE" id="PS50181"/>
    </source>
</evidence>
<evidence type="ECO:0000313" key="3">
    <source>
        <dbReference type="WBParaSite" id="SVE_0211400.1"/>
    </source>
</evidence>
<dbReference type="SMART" id="SM00256">
    <property type="entry name" value="FBOX"/>
    <property type="match status" value="1"/>
</dbReference>
<accession>A0A0K0F004</accession>
<feature type="domain" description="F-box" evidence="1">
    <location>
        <begin position="19"/>
        <end position="66"/>
    </location>
</feature>
<dbReference type="CDD" id="cd09917">
    <property type="entry name" value="F-box_SF"/>
    <property type="match status" value="1"/>
</dbReference>
<proteinExistence type="predicted"/>
<reference evidence="2" key="1">
    <citation type="submission" date="2014-07" db="EMBL/GenBank/DDBJ databases">
        <authorList>
            <person name="Martin A.A"/>
            <person name="De Silva N."/>
        </authorList>
    </citation>
    <scope>NUCLEOTIDE SEQUENCE</scope>
</reference>
<dbReference type="PROSITE" id="PS50181">
    <property type="entry name" value="FBOX"/>
    <property type="match status" value="1"/>
</dbReference>
<reference evidence="3" key="2">
    <citation type="submission" date="2015-08" db="UniProtKB">
        <authorList>
            <consortium name="WormBaseParasite"/>
        </authorList>
    </citation>
    <scope>IDENTIFICATION</scope>
</reference>
<dbReference type="Pfam" id="PF12937">
    <property type="entry name" value="F-box-like"/>
    <property type="match status" value="1"/>
</dbReference>
<dbReference type="AlphaFoldDB" id="A0A0K0F004"/>
<dbReference type="InterPro" id="IPR036047">
    <property type="entry name" value="F-box-like_dom_sf"/>
</dbReference>
<evidence type="ECO:0000313" key="2">
    <source>
        <dbReference type="Proteomes" id="UP000035680"/>
    </source>
</evidence>
<dbReference type="InterPro" id="IPR032675">
    <property type="entry name" value="LRR_dom_sf"/>
</dbReference>
<organism evidence="2 3">
    <name type="scientific">Strongyloides venezuelensis</name>
    <name type="common">Threadworm</name>
    <dbReference type="NCBI Taxonomy" id="75913"/>
    <lineage>
        <taxon>Eukaryota</taxon>
        <taxon>Metazoa</taxon>
        <taxon>Ecdysozoa</taxon>
        <taxon>Nematoda</taxon>
        <taxon>Chromadorea</taxon>
        <taxon>Rhabditida</taxon>
        <taxon>Tylenchina</taxon>
        <taxon>Panagrolaimomorpha</taxon>
        <taxon>Strongyloidoidea</taxon>
        <taxon>Strongyloididae</taxon>
        <taxon>Strongyloides</taxon>
    </lineage>
</organism>
<keyword evidence="2" id="KW-1185">Reference proteome</keyword>
<dbReference type="InterPro" id="IPR001810">
    <property type="entry name" value="F-box_dom"/>
</dbReference>